<dbReference type="Proteomes" id="UP000260363">
    <property type="component" value="Chromosome"/>
</dbReference>
<proteinExistence type="inferred from homology"/>
<dbReference type="InterPro" id="IPR000092">
    <property type="entry name" value="Polyprenyl_synt"/>
</dbReference>
<evidence type="ECO:0000256" key="7">
    <source>
        <dbReference type="RuleBase" id="RU004466"/>
    </source>
</evidence>
<gene>
    <name evidence="8" type="ORF">BD36_04935</name>
</gene>
<dbReference type="KEGG" id="cmx:DNC_04670"/>
<sequence>MDDFNVYRSKIEKRLRDSLEDFGKTQSGLRNPIEYALLGGGKRVRPLLVCLFADSIQKRRDVLDTAIAVEYIHTSTLIADDLPCMDNDDMRRGKPSVHKAFDEASALLASYALIPAAYARIRKNAKALKEVVSVQREIEDAYEDVLDLIELRFGVEGVLGGQYEDVFFQSFTEESVINIINKKTSALFEIACVSGWLFGGGAREKTPLVIEFARNFGILFQIGDDLADLSQDNQEEKHMNYALLFGEQAAKDLLNRSFNSCIEILHLLKEKGVKPLEELCKKVFMGGNKHSL</sequence>
<keyword evidence="4" id="KW-0479">Metal-binding</keyword>
<dbReference type="PROSITE" id="PS00444">
    <property type="entry name" value="POLYPRENYL_SYNTHASE_2"/>
    <property type="match status" value="1"/>
</dbReference>
<dbReference type="GO" id="GO:0008299">
    <property type="term" value="P:isoprenoid biosynthetic process"/>
    <property type="evidence" value="ECO:0007669"/>
    <property type="project" value="UniProtKB-KW"/>
</dbReference>
<dbReference type="GO" id="GO:0046872">
    <property type="term" value="F:metal ion binding"/>
    <property type="evidence" value="ECO:0007669"/>
    <property type="project" value="UniProtKB-KW"/>
</dbReference>
<reference evidence="8 9" key="1">
    <citation type="submission" date="2014-02" db="EMBL/GenBank/DDBJ databases">
        <authorList>
            <person name="Chen C."/>
            <person name="Conrad T.A."/>
            <person name="Zhou Z."/>
            <person name="Lai Z."/>
            <person name="Zhong G."/>
        </authorList>
    </citation>
    <scope>NUCLEOTIDE SEQUENCE [LARGE SCALE GENOMIC DNA]</scope>
    <source>
        <strain evidence="8 9">Nigg3-28</strain>
    </source>
</reference>
<dbReference type="PROSITE" id="PS00723">
    <property type="entry name" value="POLYPRENYL_SYNTHASE_1"/>
    <property type="match status" value="1"/>
</dbReference>
<keyword evidence="5" id="KW-0460">Magnesium</keyword>
<comment type="cofactor">
    <cofactor evidence="1">
        <name>Mg(2+)</name>
        <dbReference type="ChEBI" id="CHEBI:18420"/>
    </cofactor>
</comment>
<dbReference type="InterPro" id="IPR033749">
    <property type="entry name" value="Polyprenyl_synt_CS"/>
</dbReference>
<evidence type="ECO:0000256" key="6">
    <source>
        <dbReference type="ARBA" id="ARBA00023229"/>
    </source>
</evidence>
<keyword evidence="6" id="KW-0414">Isoprene biosynthesis</keyword>
<dbReference type="RefSeq" id="WP_010231940.1">
    <property type="nucleotide sequence ID" value="NZ_CP007217.1"/>
</dbReference>
<dbReference type="STRING" id="83560.NC80_04640"/>
<keyword evidence="3 7" id="KW-0808">Transferase</keyword>
<evidence type="ECO:0000256" key="1">
    <source>
        <dbReference type="ARBA" id="ARBA00001946"/>
    </source>
</evidence>
<evidence type="ECO:0000313" key="9">
    <source>
        <dbReference type="Proteomes" id="UP000260363"/>
    </source>
</evidence>
<dbReference type="PANTHER" id="PTHR43281:SF1">
    <property type="entry name" value="FARNESYL DIPHOSPHATE SYNTHASE"/>
    <property type="match status" value="1"/>
</dbReference>
<dbReference type="KEGG" id="cmg:NC81_04660"/>
<evidence type="ECO:0000256" key="2">
    <source>
        <dbReference type="ARBA" id="ARBA00006706"/>
    </source>
</evidence>
<dbReference type="EMBL" id="CP007217">
    <property type="protein sequence ID" value="AJR10983.1"/>
    <property type="molecule type" value="Genomic_DNA"/>
</dbReference>
<dbReference type="Gene3D" id="1.10.600.10">
    <property type="entry name" value="Farnesyl Diphosphate Synthase"/>
    <property type="match status" value="1"/>
</dbReference>
<dbReference type="AlphaFoldDB" id="A0A069ZVQ5"/>
<accession>A0A069ZVQ5</accession>
<dbReference type="GeneID" id="1246286"/>
<dbReference type="KEGG" id="cmm:NC80_04640"/>
<dbReference type="Pfam" id="PF00348">
    <property type="entry name" value="polyprenyl_synt"/>
    <property type="match status" value="1"/>
</dbReference>
<evidence type="ECO:0000256" key="5">
    <source>
        <dbReference type="ARBA" id="ARBA00022842"/>
    </source>
</evidence>
<dbReference type="SUPFAM" id="SSF48576">
    <property type="entry name" value="Terpenoid synthases"/>
    <property type="match status" value="1"/>
</dbReference>
<evidence type="ECO:0000256" key="4">
    <source>
        <dbReference type="ARBA" id="ARBA00022723"/>
    </source>
</evidence>
<protein>
    <submittedName>
        <fullName evidence="8">Diguanylate cyclase</fullName>
    </submittedName>
</protein>
<comment type="similarity">
    <text evidence="2 7">Belongs to the FPP/GGPP synthase family.</text>
</comment>
<dbReference type="SFLD" id="SFLDS00005">
    <property type="entry name" value="Isoprenoid_Synthase_Type_I"/>
    <property type="match status" value="1"/>
</dbReference>
<dbReference type="GO" id="GO:0004659">
    <property type="term" value="F:prenyltransferase activity"/>
    <property type="evidence" value="ECO:0007669"/>
    <property type="project" value="InterPro"/>
</dbReference>
<evidence type="ECO:0000313" key="8">
    <source>
        <dbReference type="EMBL" id="AJR10983.1"/>
    </source>
</evidence>
<dbReference type="PANTHER" id="PTHR43281">
    <property type="entry name" value="FARNESYL DIPHOSPHATE SYNTHASE"/>
    <property type="match status" value="1"/>
</dbReference>
<evidence type="ECO:0000256" key="3">
    <source>
        <dbReference type="ARBA" id="ARBA00022679"/>
    </source>
</evidence>
<dbReference type="OMA" id="EGMIGGQ"/>
<dbReference type="PATRIC" id="fig|83560.10.peg.949"/>
<name>A0A069ZVQ5_CHLMR</name>
<organism evidence="8 9">
    <name type="scientific">Chlamydia muridarum</name>
    <dbReference type="NCBI Taxonomy" id="83560"/>
    <lineage>
        <taxon>Bacteria</taxon>
        <taxon>Pseudomonadati</taxon>
        <taxon>Chlamydiota</taxon>
        <taxon>Chlamydiia</taxon>
        <taxon>Chlamydiales</taxon>
        <taxon>Chlamydiaceae</taxon>
        <taxon>Chlamydia/Chlamydophila group</taxon>
        <taxon>Chlamydia</taxon>
    </lineage>
</organism>
<dbReference type="InterPro" id="IPR008949">
    <property type="entry name" value="Isoprenoid_synthase_dom_sf"/>
</dbReference>